<sequence length="99" mass="10796">QQQRQAYEAQLSQNQLAANKAYQQTQLKLKGEYDQASQKADQLLSQRLQSQGTVLASGRTGQSVGGLLSDAQRTEGKDLANLGLNLAYAQQDYGFGMES</sequence>
<name>A0ABD3Y2D5_9GAMM</name>
<evidence type="ECO:0008006" key="3">
    <source>
        <dbReference type="Google" id="ProtNLM"/>
    </source>
</evidence>
<reference evidence="1 2" key="1">
    <citation type="submission" date="2014-04" db="EMBL/GenBank/DDBJ databases">
        <title>Pseudoalteromonas galatheae sp. nov., isolated from a deep-sea polychaete near Canal Concepcion, Chile.</title>
        <authorList>
            <person name="Machado H.R."/>
            <person name="Gram L."/>
            <person name="Vynne N.G."/>
        </authorList>
    </citation>
    <scope>NUCLEOTIDE SEQUENCE [LARGE SCALE GENOMIC DNA]</scope>
    <source>
        <strain evidence="1 2">KMM216</strain>
    </source>
</reference>
<evidence type="ECO:0000313" key="1">
    <source>
        <dbReference type="EMBL" id="KDC44856.1"/>
    </source>
</evidence>
<comment type="caution">
    <text evidence="1">The sequence shown here is derived from an EMBL/GenBank/DDBJ whole genome shotgun (WGS) entry which is preliminary data.</text>
</comment>
<proteinExistence type="predicted"/>
<protein>
    <recommendedName>
        <fullName evidence="3">Phage tail tape measure protein</fullName>
    </recommendedName>
</protein>
<evidence type="ECO:0000313" key="2">
    <source>
        <dbReference type="Proteomes" id="UP000027154"/>
    </source>
</evidence>
<feature type="non-terminal residue" evidence="1">
    <location>
        <position position="99"/>
    </location>
</feature>
<accession>A0ABD3Y2D5</accession>
<dbReference type="AlphaFoldDB" id="A0ABD3Y2D5"/>
<organism evidence="1 2">
    <name type="scientific">Pseudoalteromonas fuliginea</name>
    <dbReference type="NCBI Taxonomy" id="1872678"/>
    <lineage>
        <taxon>Bacteria</taxon>
        <taxon>Pseudomonadati</taxon>
        <taxon>Pseudomonadota</taxon>
        <taxon>Gammaproteobacteria</taxon>
        <taxon>Alteromonadales</taxon>
        <taxon>Pseudoalteromonadaceae</taxon>
        <taxon>Pseudoalteromonas</taxon>
    </lineage>
</organism>
<gene>
    <name evidence="1" type="ORF">DC53_22005</name>
</gene>
<feature type="non-terminal residue" evidence="1">
    <location>
        <position position="1"/>
    </location>
</feature>
<dbReference type="EMBL" id="JJNZ01000292">
    <property type="protein sequence ID" value="KDC44856.1"/>
    <property type="molecule type" value="Genomic_DNA"/>
</dbReference>
<dbReference type="Proteomes" id="UP000027154">
    <property type="component" value="Unassembled WGS sequence"/>
</dbReference>